<dbReference type="AlphaFoldDB" id="A0A6B0UF44"/>
<proteinExistence type="predicted"/>
<reference evidence="1" key="1">
    <citation type="submission" date="2019-12" db="EMBL/GenBank/DDBJ databases">
        <title>An insight into the sialome of adult female Ixodes ricinus ticks feeding for 6 days.</title>
        <authorList>
            <person name="Perner J."/>
            <person name="Ribeiro J.M.C."/>
        </authorList>
    </citation>
    <scope>NUCLEOTIDE SEQUENCE</scope>
    <source>
        <strain evidence="1">Semi-engorged</strain>
        <tissue evidence="1">Salivary glands</tissue>
    </source>
</reference>
<protein>
    <submittedName>
        <fullName evidence="1">Putative secreted protein</fullName>
    </submittedName>
</protein>
<organism evidence="1">
    <name type="scientific">Ixodes ricinus</name>
    <name type="common">Common tick</name>
    <name type="synonym">Acarus ricinus</name>
    <dbReference type="NCBI Taxonomy" id="34613"/>
    <lineage>
        <taxon>Eukaryota</taxon>
        <taxon>Metazoa</taxon>
        <taxon>Ecdysozoa</taxon>
        <taxon>Arthropoda</taxon>
        <taxon>Chelicerata</taxon>
        <taxon>Arachnida</taxon>
        <taxon>Acari</taxon>
        <taxon>Parasitiformes</taxon>
        <taxon>Ixodida</taxon>
        <taxon>Ixodoidea</taxon>
        <taxon>Ixodidae</taxon>
        <taxon>Ixodinae</taxon>
        <taxon>Ixodes</taxon>
    </lineage>
</organism>
<dbReference type="EMBL" id="GIFC01006194">
    <property type="protein sequence ID" value="MXU88277.1"/>
    <property type="molecule type" value="Transcribed_RNA"/>
</dbReference>
<name>A0A6B0UF44_IXORI</name>
<evidence type="ECO:0000313" key="1">
    <source>
        <dbReference type="EMBL" id="MXU88277.1"/>
    </source>
</evidence>
<sequence>MTLPNTLISFQWKLLASFSWMFYLCGLARTSALDELLAVTGCELILWQCPTTICLEITYHVQKWPFIDVPSFSQACITFWPVYKVYTCECGVSSVLFVLQT</sequence>
<accession>A0A6B0UF44</accession>